<reference evidence="2" key="1">
    <citation type="journal article" date="2015" name="Nature">
        <title>Complex archaea that bridge the gap between prokaryotes and eukaryotes.</title>
        <authorList>
            <person name="Spang A."/>
            <person name="Saw J.H."/>
            <person name="Jorgensen S.L."/>
            <person name="Zaremba-Niedzwiedzka K."/>
            <person name="Martijn J."/>
            <person name="Lind A.E."/>
            <person name="van Eijk R."/>
            <person name="Schleper C."/>
            <person name="Guy L."/>
            <person name="Ettema T.J."/>
        </authorList>
    </citation>
    <scope>NUCLEOTIDE SEQUENCE</scope>
</reference>
<organism evidence="2">
    <name type="scientific">marine sediment metagenome</name>
    <dbReference type="NCBI Taxonomy" id="412755"/>
    <lineage>
        <taxon>unclassified sequences</taxon>
        <taxon>metagenomes</taxon>
        <taxon>ecological metagenomes</taxon>
    </lineage>
</organism>
<dbReference type="EMBL" id="LAZR01020219">
    <property type="protein sequence ID" value="KKL89679.1"/>
    <property type="molecule type" value="Genomic_DNA"/>
</dbReference>
<proteinExistence type="predicted"/>
<name>A0A0F9FT45_9ZZZZ</name>
<protein>
    <submittedName>
        <fullName evidence="2">Uncharacterized protein</fullName>
    </submittedName>
</protein>
<feature type="region of interest" description="Disordered" evidence="1">
    <location>
        <begin position="23"/>
        <end position="44"/>
    </location>
</feature>
<dbReference type="AlphaFoldDB" id="A0A0F9FT45"/>
<sequence>MEKKLKSLMEYYLDALYEQPFKRQREKQRQRTAARPTKTAEPDVGVGASAFRRWATGQQTTAGELAPSKARQAPELRSAAVAKTRQATAGLQPTENVIKHVTAALLSGKKDILSNEEVMQQLEQEGIHPMPTVPENLPAVINKSIAKLKNVEPEWHMVKHLPGYLAEPIRAIGREVFAPFTKTPVEKIQVLADLQGQGPNHKMEINAVASWLKQNAIRDMEGEIQFSEIFEDYEAEVKLYNAVGYSFLLVKDFMGNYIYSWPGGRGVHLGAAPKRKKLPEVYLRLWNDLQEVLKEQH</sequence>
<evidence type="ECO:0000256" key="1">
    <source>
        <dbReference type="SAM" id="MobiDB-lite"/>
    </source>
</evidence>
<comment type="caution">
    <text evidence="2">The sequence shown here is derived from an EMBL/GenBank/DDBJ whole genome shotgun (WGS) entry which is preliminary data.</text>
</comment>
<evidence type="ECO:0000313" key="2">
    <source>
        <dbReference type="EMBL" id="KKL89679.1"/>
    </source>
</evidence>
<accession>A0A0F9FT45</accession>
<gene>
    <name evidence="2" type="ORF">LCGC14_1912260</name>
</gene>